<gene>
    <name evidence="5" type="ORF">B7H23_09815</name>
</gene>
<dbReference type="GO" id="GO:0016998">
    <property type="term" value="P:cell wall macromolecule catabolic process"/>
    <property type="evidence" value="ECO:0007669"/>
    <property type="project" value="InterPro"/>
</dbReference>
<evidence type="ECO:0000256" key="1">
    <source>
        <dbReference type="ARBA" id="ARBA00010646"/>
    </source>
</evidence>
<dbReference type="RefSeq" id="WP_094077246.1">
    <property type="nucleotide sequence ID" value="NZ_NBYO01000002.1"/>
</dbReference>
<keyword evidence="3" id="KW-0326">Glycosidase</keyword>
<sequence>MIGKRRGALAVFLGTLLLSVPLGGCSSTDTAGVLALAEVPRSSSKGLRFGDHDPYDFTGTTPWHHQVHGVDVAKYQNTIDWPRVKSSGIGFAFLKATEGGDRLDDRFRENWAKTKAVGMPRGAYHFFYWCRSGSEQADWYIRNVPREKGAMPPVLDAEWNPDSPTCAKKVPPAQARKMLRDFIAKVSRHYRQVPIVYTTVDFYHDNDLGSMKGVQFWLRSTAGHPSEKYPGQHWTFWQYTGTGKVPGIGTPADINVFQGSPADFRKWMVKNS</sequence>
<dbReference type="InterPro" id="IPR002053">
    <property type="entry name" value="Glyco_hydro_25"/>
</dbReference>
<dbReference type="Gene3D" id="3.20.20.80">
    <property type="entry name" value="Glycosidases"/>
    <property type="match status" value="1"/>
</dbReference>
<evidence type="ECO:0000313" key="5">
    <source>
        <dbReference type="EMBL" id="OXT00418.1"/>
    </source>
</evidence>
<dbReference type="AlphaFoldDB" id="A0A231UWV4"/>
<keyword evidence="6" id="KW-1185">Reference proteome</keyword>
<dbReference type="PANTHER" id="PTHR34135">
    <property type="entry name" value="LYSOZYME"/>
    <property type="match status" value="1"/>
</dbReference>
<comment type="similarity">
    <text evidence="1">Belongs to the glycosyl hydrolase 25 family.</text>
</comment>
<dbReference type="GO" id="GO:0016052">
    <property type="term" value="P:carbohydrate catabolic process"/>
    <property type="evidence" value="ECO:0007669"/>
    <property type="project" value="TreeGrafter"/>
</dbReference>
<dbReference type="EMBL" id="NBYO01000002">
    <property type="protein sequence ID" value="OXT00418.1"/>
    <property type="molecule type" value="Genomic_DNA"/>
</dbReference>
<protein>
    <submittedName>
        <fullName evidence="5">Glycoside hydrolase</fullName>
    </submittedName>
</protein>
<evidence type="ECO:0000256" key="3">
    <source>
        <dbReference type="ARBA" id="ARBA00023295"/>
    </source>
</evidence>
<keyword evidence="4" id="KW-0732">Signal</keyword>
<name>A0A231UWV4_9HYPH</name>
<dbReference type="SMART" id="SM00641">
    <property type="entry name" value="Glyco_25"/>
    <property type="match status" value="1"/>
</dbReference>
<dbReference type="GO" id="GO:0009253">
    <property type="term" value="P:peptidoglycan catabolic process"/>
    <property type="evidence" value="ECO:0007669"/>
    <property type="project" value="InterPro"/>
</dbReference>
<dbReference type="PANTHER" id="PTHR34135:SF2">
    <property type="entry name" value="LYSOZYME"/>
    <property type="match status" value="1"/>
</dbReference>
<feature type="chain" id="PRO_5012782461" evidence="4">
    <location>
        <begin position="32"/>
        <end position="272"/>
    </location>
</feature>
<dbReference type="PROSITE" id="PS51904">
    <property type="entry name" value="GLYCOSYL_HYDROL_F25_2"/>
    <property type="match status" value="1"/>
</dbReference>
<evidence type="ECO:0000256" key="4">
    <source>
        <dbReference type="SAM" id="SignalP"/>
    </source>
</evidence>
<dbReference type="Proteomes" id="UP000215405">
    <property type="component" value="Unassembled WGS sequence"/>
</dbReference>
<dbReference type="SUPFAM" id="SSF51445">
    <property type="entry name" value="(Trans)glycosidases"/>
    <property type="match status" value="1"/>
</dbReference>
<comment type="caution">
    <text evidence="5">The sequence shown here is derived from an EMBL/GenBank/DDBJ whole genome shotgun (WGS) entry which is preliminary data.</text>
</comment>
<dbReference type="CDD" id="cd06413">
    <property type="entry name" value="GH25_muramidase_1"/>
    <property type="match status" value="1"/>
</dbReference>
<dbReference type="GO" id="GO:0003796">
    <property type="term" value="F:lysozyme activity"/>
    <property type="evidence" value="ECO:0007669"/>
    <property type="project" value="InterPro"/>
</dbReference>
<dbReference type="InterPro" id="IPR017853">
    <property type="entry name" value="GH"/>
</dbReference>
<dbReference type="Pfam" id="PF01183">
    <property type="entry name" value="Glyco_hydro_25"/>
    <property type="match status" value="1"/>
</dbReference>
<proteinExistence type="inferred from homology"/>
<keyword evidence="2 5" id="KW-0378">Hydrolase</keyword>
<reference evidence="6" key="1">
    <citation type="journal article" date="2017" name="Int. J. Syst. Evol. Microbiol.">
        <title>Notoacmeibacter marinus gen. nov., sp. nov., isolated from the gut of a limpet and proposal of Notoacmeibacteraceae fam. nov. in the order Rhizobiales of the class Alphaproteobacteria.</title>
        <authorList>
            <person name="Huang Z."/>
            <person name="Guo F."/>
            <person name="Lai Q."/>
        </authorList>
    </citation>
    <scope>NUCLEOTIDE SEQUENCE [LARGE SCALE GENOMIC DNA]</scope>
    <source>
        <strain evidence="6">XMTR2A4</strain>
    </source>
</reference>
<evidence type="ECO:0000256" key="2">
    <source>
        <dbReference type="ARBA" id="ARBA00022801"/>
    </source>
</evidence>
<feature type="signal peptide" evidence="4">
    <location>
        <begin position="1"/>
        <end position="31"/>
    </location>
</feature>
<dbReference type="InterPro" id="IPR018077">
    <property type="entry name" value="Glyco_hydro_fam25_subgr"/>
</dbReference>
<accession>A0A231UWV4</accession>
<evidence type="ECO:0000313" key="6">
    <source>
        <dbReference type="Proteomes" id="UP000215405"/>
    </source>
</evidence>
<organism evidence="5 6">
    <name type="scientific">Notoacmeibacter marinus</name>
    <dbReference type="NCBI Taxonomy" id="1876515"/>
    <lineage>
        <taxon>Bacteria</taxon>
        <taxon>Pseudomonadati</taxon>
        <taxon>Pseudomonadota</taxon>
        <taxon>Alphaproteobacteria</taxon>
        <taxon>Hyphomicrobiales</taxon>
        <taxon>Notoacmeibacteraceae</taxon>
        <taxon>Notoacmeibacter</taxon>
    </lineage>
</organism>